<feature type="DNA-binding region" description="OmpR/PhoB-type" evidence="9">
    <location>
        <begin position="167"/>
        <end position="264"/>
    </location>
</feature>
<dbReference type="FunFam" id="3.40.50.2300:FF:000001">
    <property type="entry name" value="DNA-binding response regulator PhoB"/>
    <property type="match status" value="1"/>
</dbReference>
<dbReference type="GO" id="GO:0000976">
    <property type="term" value="F:transcription cis-regulatory region binding"/>
    <property type="evidence" value="ECO:0007669"/>
    <property type="project" value="TreeGrafter"/>
</dbReference>
<name>I4A5X6_DESDJ</name>
<evidence type="ECO:0000256" key="3">
    <source>
        <dbReference type="ARBA" id="ARBA00023012"/>
    </source>
</evidence>
<dbReference type="GO" id="GO:0006355">
    <property type="term" value="P:regulation of DNA-templated transcription"/>
    <property type="evidence" value="ECO:0007669"/>
    <property type="project" value="InterPro"/>
</dbReference>
<evidence type="ECO:0000256" key="1">
    <source>
        <dbReference type="ARBA" id="ARBA00018672"/>
    </source>
</evidence>
<evidence type="ECO:0000256" key="9">
    <source>
        <dbReference type="PROSITE-ProRule" id="PRU01091"/>
    </source>
</evidence>
<dbReference type="SUPFAM" id="SSF46894">
    <property type="entry name" value="C-terminal effector domain of the bipartite response regulators"/>
    <property type="match status" value="1"/>
</dbReference>
<keyword evidence="6" id="KW-0804">Transcription</keyword>
<dbReference type="InterPro" id="IPR016032">
    <property type="entry name" value="Sig_transdc_resp-reg_C-effctor"/>
</dbReference>
<dbReference type="PROSITE" id="PS51755">
    <property type="entry name" value="OMPR_PHOB"/>
    <property type="match status" value="1"/>
</dbReference>
<keyword evidence="5 9" id="KW-0238">DNA-binding</keyword>
<dbReference type="InterPro" id="IPR036388">
    <property type="entry name" value="WH-like_DNA-bd_sf"/>
</dbReference>
<dbReference type="PROSITE" id="PS50110">
    <property type="entry name" value="RESPONSE_REGULATORY"/>
    <property type="match status" value="1"/>
</dbReference>
<dbReference type="HOGENOM" id="CLU_000445_30_4_9"/>
<dbReference type="STRING" id="756499.Desde_0924"/>
<dbReference type="Proteomes" id="UP000006053">
    <property type="component" value="Chromosome"/>
</dbReference>
<sequence precursor="true">MGGYPKVFSQFSVSPQTHFNWAADNEKKTISPLKGIYSMQKLKGIKILIIDDEPNILEFLEMGLLNEGFEVQTAADGMTGVTLAKQFHPHLVILDIMMPGMDGFEVCRMLKKSENVSIIMLTAKDEVEDRVKGLTIGADDYMAKPFSFEELLARIHARIRNQFPTLLGEVVMGPFRLDDRRKEIQLHDKVLELSPTEYELLKFLILNQGLVLSKAMILDKVWGYDFVGDDNIVEVYIRSLREKLGDKEHRLIRTLRGSGYRMDLL</sequence>
<dbReference type="InterPro" id="IPR039420">
    <property type="entry name" value="WalR-like"/>
</dbReference>
<evidence type="ECO:0000256" key="7">
    <source>
        <dbReference type="ARBA" id="ARBA00024867"/>
    </source>
</evidence>
<dbReference type="SMART" id="SM00862">
    <property type="entry name" value="Trans_reg_C"/>
    <property type="match status" value="1"/>
</dbReference>
<dbReference type="InterPro" id="IPR001789">
    <property type="entry name" value="Sig_transdc_resp-reg_receiver"/>
</dbReference>
<protein>
    <recommendedName>
        <fullName evidence="1">Stage 0 sporulation protein A homolog</fullName>
    </recommendedName>
</protein>
<evidence type="ECO:0000313" key="13">
    <source>
        <dbReference type="Proteomes" id="UP000006053"/>
    </source>
</evidence>
<dbReference type="AlphaFoldDB" id="I4A5X6"/>
<reference evidence="13" key="1">
    <citation type="submission" date="2012-06" db="EMBL/GenBank/DDBJ databases">
        <title>Complete sequence of Desulfitobacterium dehalogenans ATCC 51507.</title>
        <authorList>
            <person name="Lucas S."/>
            <person name="Han J."/>
            <person name="Lapidus A."/>
            <person name="Cheng J.-F."/>
            <person name="Goodwin L."/>
            <person name="Pitluck S."/>
            <person name="Peters L."/>
            <person name="Ovchinnikova G."/>
            <person name="Teshima H."/>
            <person name="Detter J.C."/>
            <person name="Han C."/>
            <person name="Tapia R."/>
            <person name="Land M."/>
            <person name="Hauser L."/>
            <person name="Kyrpides N."/>
            <person name="Ivanova N."/>
            <person name="Pagani I."/>
            <person name="Kruse T."/>
            <person name="de Vos W.M."/>
            <person name="Smidt H."/>
            <person name="Woyke T."/>
        </authorList>
    </citation>
    <scope>NUCLEOTIDE SEQUENCE [LARGE SCALE GENOMIC DNA]</scope>
    <source>
        <strain evidence="13">ATCC 51507 / DSM 9161 / JW/IU-DC1</strain>
    </source>
</reference>
<dbReference type="eggNOG" id="COG0745">
    <property type="taxonomic scope" value="Bacteria"/>
</dbReference>
<comment type="function">
    <text evidence="7">May play the central regulatory role in sporulation. It may be an element of the effector pathway responsible for the activation of sporulation genes in response to nutritional stress. Spo0A may act in concert with spo0H (a sigma factor) to control the expression of some genes that are critical to the sporulation process.</text>
</comment>
<feature type="domain" description="OmpR/PhoB-type" evidence="11">
    <location>
        <begin position="167"/>
        <end position="264"/>
    </location>
</feature>
<dbReference type="SUPFAM" id="SSF52172">
    <property type="entry name" value="CheY-like"/>
    <property type="match status" value="1"/>
</dbReference>
<keyword evidence="13" id="KW-1185">Reference proteome</keyword>
<organism evidence="12 13">
    <name type="scientific">Desulfitobacterium dehalogenans (strain ATCC 51507 / DSM 9161 / JW/IU-DC1)</name>
    <dbReference type="NCBI Taxonomy" id="756499"/>
    <lineage>
        <taxon>Bacteria</taxon>
        <taxon>Bacillati</taxon>
        <taxon>Bacillota</taxon>
        <taxon>Clostridia</taxon>
        <taxon>Eubacteriales</taxon>
        <taxon>Desulfitobacteriaceae</taxon>
        <taxon>Desulfitobacterium</taxon>
    </lineage>
</organism>
<keyword evidence="4" id="KW-0805">Transcription regulation</keyword>
<dbReference type="PANTHER" id="PTHR48111">
    <property type="entry name" value="REGULATOR OF RPOS"/>
    <property type="match status" value="1"/>
</dbReference>
<evidence type="ECO:0000256" key="4">
    <source>
        <dbReference type="ARBA" id="ARBA00023015"/>
    </source>
</evidence>
<feature type="modified residue" description="4-aspartylphosphate" evidence="8">
    <location>
        <position position="95"/>
    </location>
</feature>
<dbReference type="EMBL" id="CP003348">
    <property type="protein sequence ID" value="AFL99360.1"/>
    <property type="molecule type" value="Genomic_DNA"/>
</dbReference>
<proteinExistence type="predicted"/>
<keyword evidence="3" id="KW-0902">Two-component regulatory system</keyword>
<dbReference type="KEGG" id="ddh:Desde_0924"/>
<feature type="domain" description="Response regulatory" evidence="10">
    <location>
        <begin position="46"/>
        <end position="159"/>
    </location>
</feature>
<dbReference type="CDD" id="cd17574">
    <property type="entry name" value="REC_OmpR"/>
    <property type="match status" value="1"/>
</dbReference>
<dbReference type="Pfam" id="PF00486">
    <property type="entry name" value="Trans_reg_C"/>
    <property type="match status" value="1"/>
</dbReference>
<dbReference type="GO" id="GO:0032993">
    <property type="term" value="C:protein-DNA complex"/>
    <property type="evidence" value="ECO:0007669"/>
    <property type="project" value="TreeGrafter"/>
</dbReference>
<dbReference type="InterPro" id="IPR011006">
    <property type="entry name" value="CheY-like_superfamily"/>
</dbReference>
<dbReference type="SMART" id="SM00448">
    <property type="entry name" value="REC"/>
    <property type="match status" value="1"/>
</dbReference>
<dbReference type="InterPro" id="IPR001867">
    <property type="entry name" value="OmpR/PhoB-type_DNA-bd"/>
</dbReference>
<dbReference type="Gene3D" id="3.40.50.2300">
    <property type="match status" value="1"/>
</dbReference>
<reference evidence="12 13" key="2">
    <citation type="journal article" date="2015" name="J. Bacteriol.">
        <title>Genomic, proteomic, and biochemical analysis of the organohalide respiratory pathway in Desulfitobacterium dehalogenans.</title>
        <authorList>
            <person name="Kruse T."/>
            <person name="van de Pas B.A."/>
            <person name="Atteia A."/>
            <person name="Krab K."/>
            <person name="Hagen W.R."/>
            <person name="Goodwin L."/>
            <person name="Chain P."/>
            <person name="Boeren S."/>
            <person name="Maphosa F."/>
            <person name="Schraa G."/>
            <person name="de Vos W.M."/>
            <person name="van der Oost J."/>
            <person name="Smidt H."/>
            <person name="Stams A.J."/>
        </authorList>
    </citation>
    <scope>NUCLEOTIDE SEQUENCE [LARGE SCALE GENOMIC DNA]</scope>
    <source>
        <strain evidence="13">ATCC 51507 / DSM 9161 / JW/IU-DC1</strain>
    </source>
</reference>
<evidence type="ECO:0000256" key="6">
    <source>
        <dbReference type="ARBA" id="ARBA00023163"/>
    </source>
</evidence>
<dbReference type="Gene3D" id="6.10.250.690">
    <property type="match status" value="1"/>
</dbReference>
<evidence type="ECO:0000259" key="10">
    <source>
        <dbReference type="PROSITE" id="PS50110"/>
    </source>
</evidence>
<dbReference type="GO" id="GO:0005829">
    <property type="term" value="C:cytosol"/>
    <property type="evidence" value="ECO:0007669"/>
    <property type="project" value="TreeGrafter"/>
</dbReference>
<evidence type="ECO:0000256" key="8">
    <source>
        <dbReference type="PROSITE-ProRule" id="PRU00169"/>
    </source>
</evidence>
<evidence type="ECO:0000256" key="2">
    <source>
        <dbReference type="ARBA" id="ARBA00022553"/>
    </source>
</evidence>
<evidence type="ECO:0000259" key="11">
    <source>
        <dbReference type="PROSITE" id="PS51755"/>
    </source>
</evidence>
<gene>
    <name evidence="12" type="ordered locus">Desde_0924</name>
</gene>
<dbReference type="Gene3D" id="1.10.10.10">
    <property type="entry name" value="Winged helix-like DNA-binding domain superfamily/Winged helix DNA-binding domain"/>
    <property type="match status" value="1"/>
</dbReference>
<dbReference type="Pfam" id="PF00072">
    <property type="entry name" value="Response_reg"/>
    <property type="match status" value="1"/>
</dbReference>
<keyword evidence="2 8" id="KW-0597">Phosphoprotein</keyword>
<accession>I4A5X6</accession>
<dbReference type="PANTHER" id="PTHR48111:SF22">
    <property type="entry name" value="REGULATOR OF RPOS"/>
    <property type="match status" value="1"/>
</dbReference>
<evidence type="ECO:0000313" key="12">
    <source>
        <dbReference type="EMBL" id="AFL99360.1"/>
    </source>
</evidence>
<dbReference type="CDD" id="cd00383">
    <property type="entry name" value="trans_reg_C"/>
    <property type="match status" value="1"/>
</dbReference>
<dbReference type="GO" id="GO:0000156">
    <property type="term" value="F:phosphorelay response regulator activity"/>
    <property type="evidence" value="ECO:0007669"/>
    <property type="project" value="TreeGrafter"/>
</dbReference>
<evidence type="ECO:0000256" key="5">
    <source>
        <dbReference type="ARBA" id="ARBA00023125"/>
    </source>
</evidence>